<name>A0A1B2IJR5_GNEGN</name>
<evidence type="ECO:0000256" key="4">
    <source>
        <dbReference type="ARBA" id="ARBA00022741"/>
    </source>
</evidence>
<evidence type="ECO:0000313" key="11">
    <source>
        <dbReference type="EMBL" id="ANZ53600.1"/>
    </source>
</evidence>
<feature type="compositionally biased region" description="Low complexity" evidence="7">
    <location>
        <begin position="1294"/>
        <end position="1320"/>
    </location>
</feature>
<dbReference type="InterPro" id="IPR027417">
    <property type="entry name" value="P-loop_NTPase"/>
</dbReference>
<dbReference type="GO" id="GO:0016887">
    <property type="term" value="F:ATP hydrolysis activity"/>
    <property type="evidence" value="ECO:0007669"/>
    <property type="project" value="InterPro"/>
</dbReference>
<geneLocation type="plastid" evidence="11"/>
<dbReference type="InterPro" id="IPR056777">
    <property type="entry name" value="Ycf2_N"/>
</dbReference>
<evidence type="ECO:0000256" key="7">
    <source>
        <dbReference type="SAM" id="MobiDB-lite"/>
    </source>
</evidence>
<feature type="domain" description="Ycf2 N-terminal" evidence="10">
    <location>
        <begin position="614"/>
        <end position="989"/>
    </location>
</feature>
<dbReference type="InterPro" id="IPR008543">
    <property type="entry name" value="Uncharacterised_Ycf2"/>
</dbReference>
<evidence type="ECO:0000256" key="6">
    <source>
        <dbReference type="HAMAP-Rule" id="MF_01330"/>
    </source>
</evidence>
<organism evidence="11">
    <name type="scientific">Gnetum gnemon</name>
    <name type="common">Spanish joint-fir</name>
    <name type="synonym">Gnetum acutatum</name>
    <dbReference type="NCBI Taxonomy" id="3382"/>
    <lineage>
        <taxon>Eukaryota</taxon>
        <taxon>Viridiplantae</taxon>
        <taxon>Streptophyta</taxon>
        <taxon>Embryophyta</taxon>
        <taxon>Tracheophyta</taxon>
        <taxon>Spermatophyta</taxon>
        <taxon>Gnetopsida</taxon>
        <taxon>Gnetidae</taxon>
        <taxon>Gnetales</taxon>
        <taxon>Gnetaceae</taxon>
        <taxon>Gnetum</taxon>
    </lineage>
</organism>
<keyword evidence="3 11" id="KW-0934">Plastid</keyword>
<dbReference type="PANTHER" id="PTHR33078">
    <property type="entry name" value="PROTEIN YCF2-RELATED"/>
    <property type="match status" value="1"/>
</dbReference>
<evidence type="ECO:0000256" key="3">
    <source>
        <dbReference type="ARBA" id="ARBA00022640"/>
    </source>
</evidence>
<comment type="function">
    <text evidence="1 6">Probable ATPase of unknown function. Its presence in a non-photosynthetic plant (Epifagus virginiana) and experiments in tobacco indicate that it has an essential function which is probably not related to photosynthesis.</text>
</comment>
<evidence type="ECO:0000256" key="2">
    <source>
        <dbReference type="ARBA" id="ARBA00009361"/>
    </source>
</evidence>
<keyword evidence="8" id="KW-0472">Membrane</keyword>
<keyword evidence="8" id="KW-0812">Transmembrane</keyword>
<comment type="caution">
    <text evidence="6">Lacks conserved residue(s) required for the propagation of feature annotation.</text>
</comment>
<dbReference type="SUPFAM" id="SSF52540">
    <property type="entry name" value="P-loop containing nucleoside triphosphate hydrolases"/>
    <property type="match status" value="1"/>
</dbReference>
<dbReference type="Pfam" id="PF05695">
    <property type="entry name" value="Ycf2"/>
    <property type="match status" value="3"/>
</dbReference>
<sequence length="2188" mass="261396">MKQKQKSRLETSEESTLGKCPRESGIKQLVSRLFTWRLNFFKKKKEYIESSLFDPRALTWWLNFFKQIQSASFDPWTESILLRFFTQILSHRERLIKLFDFRIIGALLLRDLRSCSSKKKKVQIVVLLTLPVFIYNLKKKNLIERNNFYSINLFPTIYSSTHFRNETSGANFTRNLWIFSHLFFFPKSSQLERFSNRSIDHSDPLSANSGYDTCPQNYPISWPKEVLKEDKRYIKENSFPKETKRFIENWTKSIRYSVFDILSIDECMTFRTTPVENFQCWKRQPNVFQFFRGLERKRRVDFCKIKTDFPNLSSKLAISSDPGCTMIRHNQRDINQILCSRFLNSLPWNLFLSSFCKELLFGFCRLKPIVLKRTDRFTLSLTNPSQVSANTSAFDIYYYKFFYEFQQKKLWNQIFHHRKKRKNPWLNMTEKEDDSFDRIINQIVSILPYGPLENTIRNRVWIFRTKNTMNRPSLNWRKGQKEWLDCLIIRISKYINCNLHVYKSSDQFEYLQNYSNHLVYFDPKELSVEEILNQITLILLYAPEETELKNLWNNIDISSDISSFVEKLISDLNIFLSQCGPETEIVYQWWFREFLIRIVKPQIQWLDNKTKVSKIDEGTIAQFVWNEIPNYTQIIYFFDNENNRMELSDNTDFSTIYNDRDNWLNSVKLSNQSSSRAAFDKANTLQFFDYLHHPRSKSNYKNRLPSYIEERIPSKKNLTYAQLFRFLPIHNNLFSLSLGEIRSVHSEKEAISLIESQVSNISGDKKYVLIYDYNLSKLLTRWNPFVRDKRDISSVEEISTMPLTRFQIVNLENFHRSFFEENNPEQYLKNVSSTLNLIQAQSYQDDLLSEICTNKNLKMLHRIPDVFDKFSSTESVQNIKENEAINKLWNLWKEKRQIFSFHSPRFFQELAKKQEMYRINTHFSKWILLQTYMPWFFTSVWWKYFGDTLFETFPDILLYSCDRVVYIWQDIRYKLILLRVLSHELWLILQSKIQWIWRRIRLSLRFRVLLLNELVPWLVSFGEFVFDELRTKRSIWKLLRLARRDGDFWIVILWFVLMFFLFPYFFVVFLHWISLLIQFNFLEFGLHSDPALLRQWWVEIKRYSEYPKDFVEIPDWAEPIDLVILDLVKPILERTTSTGPRLAAIDTSNSCEYPEDFVEIPDWAKKIFGSTSDDDSVFAKSQNYDFLYFTNLAKKDEPSWTQLNAHKYEEELTFWFAFRILNKIVCFLSNPREWYWLLRLRMTYFVILISHKNNPRAFDRSVTMSDFIIKKRKSSLNFPSFFSSRSSSEDDKNSNSNSNNNNYDDKNSNSNSNSNSNKNNYNEKKKETFDLLLLLRTEKELSRIESKLTYRHFVSEGYQTTEEPGLMYLRYLVDIFQKDLVNYRFNPFRLAEKWVFFAFYQRIAKSNQKINSKARKTPFFLGPSLSKGILLIGPEETDRSYLVQSLAADSYVPLIKINLEWFFASRQTFSQIHRTLIMAEIMSPCVIWIPSIHELERNNRTSTIKREIFFKKKALLHRLLDHMDSCDENIFISRRNIVFIASTHIPRKVDPNLMTPNRFGQFINIRVLLIPQREKEFPILLRRKGFDLKKELFYLDDFGSRTVGYTARDLARLVNEAVGISCLRAKSVIDTNTIRLSLYRQTWSLQSIDQGIVYVLKNHERLPYKVGKAILQTTLRTKSSPVSMAKDLWKTNFDYLSKWYLEPSIAETTIKEFTILPHILGCLAGSAARDSWLMISEPNQENWTPLDRLVEHDFHLASSLLESLLAEFPWLGICRGKSDNNKIPLFPPQRKTRNHQYTMRTGFLSLVTEICLNAQFQKNEEFDESLVSSPRVWRLSFLRSNRFDPIQTLNELGLSEQVRLFQERRILVKKVENHLRMLQHKSKRFNFQKKGVMSQYRKYSEVLKELRLDLENLSLQEYLGPFRSQPGYPMQYKSKQCRSYNKPVLFRGRRFVWDSFLIHEEDPDFLFSDQELFSNEETVQRLYTSGAYARLIRIDQTKKAPLFHSKRIFRRFTGITNQNFSFSCSEEEEEKKSEEEKTKRIKRKRKRNKRDVLVYQREEPHIEALQRIQGKGMKSQFLHVHMDSPLALYHRWVFENPRGQSDRWDLVIDRQRSLETNCSVSNELFLYNILSESYQYLLNLFLSNRMLLNQMTKTLLKTKWLFANEIKHLFSTTGFQISSLERLDRSGT</sequence>
<reference evidence="11" key="1">
    <citation type="journal article" date="2016" name="Plant Syst. Evol.">
        <title>Resolving phylogenetic relationships and species delimitations in closely related gymnosperms using high-throughput NGS, Sanger sequencing and morphology.</title>
        <authorList>
            <person name="Hou C."/>
            <person name="Niklas W."/>
            <person name="Strijk J.S."/>
            <person name="Catarina R."/>
        </authorList>
    </citation>
    <scope>NUCLEOTIDE SEQUENCE</scope>
</reference>
<keyword evidence="4 6" id="KW-0547">Nucleotide-binding</keyword>
<feature type="domain" description="Ycf2 N-terminal" evidence="10">
    <location>
        <begin position="227"/>
        <end position="470"/>
    </location>
</feature>
<dbReference type="Gene3D" id="1.10.8.60">
    <property type="match status" value="1"/>
</dbReference>
<gene>
    <name evidence="6 11" type="primary">ycf2</name>
</gene>
<evidence type="ECO:0000256" key="5">
    <source>
        <dbReference type="ARBA" id="ARBA00022840"/>
    </source>
</evidence>
<proteinExistence type="inferred from homology"/>
<feature type="region of interest" description="Disordered" evidence="7">
    <location>
        <begin position="1282"/>
        <end position="1321"/>
    </location>
</feature>
<feature type="transmembrane region" description="Helical" evidence="8">
    <location>
        <begin position="1008"/>
        <end position="1026"/>
    </location>
</feature>
<comment type="similarity">
    <text evidence="2 6">Belongs to the Ycf2 family.</text>
</comment>
<keyword evidence="5 6" id="KW-0067">ATP-binding</keyword>
<dbReference type="HAMAP" id="MF_01330">
    <property type="entry name" value="Ycf2"/>
    <property type="match status" value="1"/>
</dbReference>
<feature type="domain" description="Ycf2 N-terminal" evidence="10">
    <location>
        <begin position="73"/>
        <end position="188"/>
    </location>
</feature>
<protein>
    <recommendedName>
        <fullName evidence="6">Protein Ycf2</fullName>
    </recommendedName>
</protein>
<keyword evidence="8" id="KW-1133">Transmembrane helix</keyword>
<evidence type="ECO:0000256" key="8">
    <source>
        <dbReference type="SAM" id="Phobius"/>
    </source>
</evidence>
<feature type="transmembrane region" description="Helical" evidence="8">
    <location>
        <begin position="1047"/>
        <end position="1073"/>
    </location>
</feature>
<evidence type="ECO:0000259" key="10">
    <source>
        <dbReference type="Pfam" id="PF05695"/>
    </source>
</evidence>
<dbReference type="InterPro" id="IPR003959">
    <property type="entry name" value="ATPase_AAA_core"/>
</dbReference>
<dbReference type="GO" id="GO:0009570">
    <property type="term" value="C:chloroplast stroma"/>
    <property type="evidence" value="ECO:0007669"/>
    <property type="project" value="UniProtKB-SubCell"/>
</dbReference>
<dbReference type="GO" id="GO:0005524">
    <property type="term" value="F:ATP binding"/>
    <property type="evidence" value="ECO:0007669"/>
    <property type="project" value="UniProtKB-KW"/>
</dbReference>
<dbReference type="Pfam" id="PF00004">
    <property type="entry name" value="AAA"/>
    <property type="match status" value="1"/>
</dbReference>
<comment type="subcellular location">
    <subcellularLocation>
        <location evidence="6">Plastid</location>
        <location evidence="6">Chloroplast stroma</location>
    </subcellularLocation>
</comment>
<feature type="domain" description="ATPase AAA-type core" evidence="9">
    <location>
        <begin position="1429"/>
        <end position="1566"/>
    </location>
</feature>
<evidence type="ECO:0000259" key="9">
    <source>
        <dbReference type="Pfam" id="PF00004"/>
    </source>
</evidence>
<dbReference type="EMBL" id="KX385189">
    <property type="protein sequence ID" value="ANZ53600.1"/>
    <property type="molecule type" value="Genomic_DNA"/>
</dbReference>
<dbReference type="Gene3D" id="3.40.50.300">
    <property type="entry name" value="P-loop containing nucleotide triphosphate hydrolases"/>
    <property type="match status" value="1"/>
</dbReference>
<accession>A0A1B2IJR5</accession>
<dbReference type="PANTHER" id="PTHR33078:SF100">
    <property type="entry name" value="PROTEIN YCF2"/>
    <property type="match status" value="1"/>
</dbReference>
<evidence type="ECO:0000256" key="1">
    <source>
        <dbReference type="ARBA" id="ARBA00002329"/>
    </source>
</evidence>